<dbReference type="EMBL" id="CM000914">
    <property type="protein sequence ID" value="EFG03573.2"/>
    <property type="molecule type" value="Genomic_DNA"/>
</dbReference>
<dbReference type="AlphaFoldDB" id="B5GW28"/>
<dbReference type="RefSeq" id="WP_003956072.1">
    <property type="nucleotide sequence ID" value="NZ_CM000914.1"/>
</dbReference>
<evidence type="ECO:0000313" key="2">
    <source>
        <dbReference type="EMBL" id="EFG03573.2"/>
    </source>
</evidence>
<accession>B5GW28</accession>
<keyword evidence="2" id="KW-0614">Plasmid</keyword>
<evidence type="ECO:0000256" key="1">
    <source>
        <dbReference type="SAM" id="MobiDB-lite"/>
    </source>
</evidence>
<protein>
    <submittedName>
        <fullName evidence="2">Uncharacterized protein</fullName>
    </submittedName>
</protein>
<dbReference type="GeneID" id="93733334"/>
<organism evidence="2 3">
    <name type="scientific">Streptomyces clavuligerus</name>
    <dbReference type="NCBI Taxonomy" id="1901"/>
    <lineage>
        <taxon>Bacteria</taxon>
        <taxon>Bacillati</taxon>
        <taxon>Actinomycetota</taxon>
        <taxon>Actinomycetes</taxon>
        <taxon>Kitasatosporales</taxon>
        <taxon>Streptomycetaceae</taxon>
        <taxon>Streptomyces</taxon>
    </lineage>
</organism>
<keyword evidence="3" id="KW-1185">Reference proteome</keyword>
<geneLocation type="plasmid" evidence="2 3">
    <name>pSCL4</name>
</geneLocation>
<reference evidence="2 3" key="1">
    <citation type="journal article" date="2010" name="Genome Biol. Evol.">
        <title>The sequence of a 1.8-mb bacterial linear plasmid reveals a rich evolutionary reservoir of secondary metabolic pathways.</title>
        <authorList>
            <person name="Medema M.H."/>
            <person name="Trefzer A."/>
            <person name="Kovalchuk A."/>
            <person name="van den Berg M."/>
            <person name="Mueller U."/>
            <person name="Heijne W."/>
            <person name="Wu L."/>
            <person name="Alam M.T."/>
            <person name="Ronning C.M."/>
            <person name="Nierman W.C."/>
            <person name="Bovenberg R.A.L."/>
            <person name="Breitling R."/>
            <person name="Takano E."/>
        </authorList>
    </citation>
    <scope>NUCLEOTIDE SEQUENCE [LARGE SCALE GENOMIC DNA]</scope>
    <source>
        <strain evidence="2">ATCC 27064</strain>
        <plasmid evidence="2 3">pSCL4</plasmid>
    </source>
</reference>
<sequence>MSELEASAPPARGSFRRCPAQRDTGWHITDTAAVAWTADVSEEAWVRSLSWQEARAATADAVTTERRRAILRQMEAGEGRQIAGRLDLSERAISKELLSPRSVLGLATGHQLMVRWARAAERRIP</sequence>
<dbReference type="OrthoDB" id="4171095at2"/>
<dbReference type="Proteomes" id="UP000002357">
    <property type="component" value="Plasmid pSCL4"/>
</dbReference>
<gene>
    <name evidence="2" type="ORF">SCLAV_p0082</name>
</gene>
<feature type="region of interest" description="Disordered" evidence="1">
    <location>
        <begin position="1"/>
        <end position="22"/>
    </location>
</feature>
<evidence type="ECO:0000313" key="3">
    <source>
        <dbReference type="Proteomes" id="UP000002357"/>
    </source>
</evidence>
<proteinExistence type="predicted"/>
<name>B5GW28_STRCL</name>